<keyword evidence="2" id="KW-0975">Bacterial flagellum</keyword>
<evidence type="ECO:0000259" key="4">
    <source>
        <dbReference type="Pfam" id="PF06429"/>
    </source>
</evidence>
<keyword evidence="6" id="KW-0966">Cell projection</keyword>
<dbReference type="Proteomes" id="UP000251002">
    <property type="component" value="Unassembled WGS sequence"/>
</dbReference>
<dbReference type="PANTHER" id="PTHR30435">
    <property type="entry name" value="FLAGELLAR PROTEIN"/>
    <property type="match status" value="1"/>
</dbReference>
<dbReference type="Pfam" id="PF00460">
    <property type="entry name" value="Flg_bb_rod"/>
    <property type="match status" value="1"/>
</dbReference>
<feature type="domain" description="Flagellar hook protein FlgE/F/G-like D1" evidence="5">
    <location>
        <begin position="122"/>
        <end position="179"/>
    </location>
</feature>
<keyword evidence="6" id="KW-0282">Flagellum</keyword>
<dbReference type="NCBIfam" id="TIGR03506">
    <property type="entry name" value="FlgEFG_subfam"/>
    <property type="match status" value="1"/>
</dbReference>
<comment type="caution">
    <text evidence="6">The sequence shown here is derived from an EMBL/GenBank/DDBJ whole genome shotgun (WGS) entry which is preliminary data.</text>
</comment>
<dbReference type="Pfam" id="PF22692">
    <property type="entry name" value="LlgE_F_G_D1"/>
    <property type="match status" value="1"/>
</dbReference>
<reference evidence="6 7" key="1">
    <citation type="submission" date="2018-06" db="EMBL/GenBank/DDBJ databases">
        <title>The draft genome sequences of strains SCU63 and S1.</title>
        <authorList>
            <person name="Gan L."/>
        </authorList>
    </citation>
    <scope>NUCLEOTIDE SEQUENCE [LARGE SCALE GENOMIC DNA]</scope>
    <source>
        <strain evidence="6 7">SCU63</strain>
    </source>
</reference>
<proteinExistence type="inferred from homology"/>
<dbReference type="InterPro" id="IPR053967">
    <property type="entry name" value="LlgE_F_G-like_D1"/>
</dbReference>
<dbReference type="SUPFAM" id="SSF117143">
    <property type="entry name" value="Flagellar hook protein flgE"/>
    <property type="match status" value="1"/>
</dbReference>
<dbReference type="GO" id="GO:0009425">
    <property type="term" value="C:bacterial-type flagellum basal body"/>
    <property type="evidence" value="ECO:0007669"/>
    <property type="project" value="UniProtKB-SubCell"/>
</dbReference>
<comment type="similarity">
    <text evidence="1 2">Belongs to the flagella basal body rod proteins family.</text>
</comment>
<feature type="domain" description="Flagellar basal-body/hook protein C-terminal" evidence="4">
    <location>
        <begin position="234"/>
        <end position="278"/>
    </location>
</feature>
<dbReference type="Pfam" id="PF06429">
    <property type="entry name" value="Flg_bbr_C"/>
    <property type="match status" value="1"/>
</dbReference>
<evidence type="ECO:0000313" key="6">
    <source>
        <dbReference type="EMBL" id="RAZ75521.1"/>
    </source>
</evidence>
<gene>
    <name evidence="6" type="ORF">DP120_14230</name>
</gene>
<keyword evidence="7" id="KW-1185">Reference proteome</keyword>
<accession>A0A365KQV2</accession>
<dbReference type="InterPro" id="IPR037925">
    <property type="entry name" value="FlgE/F/G-like"/>
</dbReference>
<protein>
    <submittedName>
        <fullName evidence="6">Flagellar hook-basal body protein</fullName>
    </submittedName>
</protein>
<dbReference type="InterPro" id="IPR010930">
    <property type="entry name" value="Flg_bb/hook_C_dom"/>
</dbReference>
<dbReference type="GO" id="GO:0071978">
    <property type="term" value="P:bacterial-type flagellum-dependent swarming motility"/>
    <property type="evidence" value="ECO:0007669"/>
    <property type="project" value="TreeGrafter"/>
</dbReference>
<dbReference type="InterPro" id="IPR001444">
    <property type="entry name" value="Flag_bb_rod_N"/>
</dbReference>
<sequence length="283" mass="30468">MFRGLYTATSGMMANNRQQQVLTNNLANAMTPGFKKDQSVMRAFPAQLIKAMESGGTTVGGAKLPASQKHIGTLHTGVYTQEGIPSFTQGALKNTGNSTDLALLSSSLPINPETGQQGAVSFAVSLPNNEIRYTQNGQFTVDDAGFLTTAEGFNVLNQNLQPIQVNSTEFTIGEGGQVTLADGTVNNSLFLSYTENPQQFIKEGQNLLRWAGDPALAPVSIELAGLGNTGPLVQQGYIEQSNVDLTQTMTDMMKTYRGFESNQKIIQAYDRSMEKAVNEIGRV</sequence>
<evidence type="ECO:0000313" key="7">
    <source>
        <dbReference type="Proteomes" id="UP000251002"/>
    </source>
</evidence>
<evidence type="ECO:0000259" key="5">
    <source>
        <dbReference type="Pfam" id="PF22692"/>
    </source>
</evidence>
<organism evidence="6 7">
    <name type="scientific">Planococcus halotolerans</name>
    <dbReference type="NCBI Taxonomy" id="2233542"/>
    <lineage>
        <taxon>Bacteria</taxon>
        <taxon>Bacillati</taxon>
        <taxon>Bacillota</taxon>
        <taxon>Bacilli</taxon>
        <taxon>Bacillales</taxon>
        <taxon>Caryophanaceae</taxon>
        <taxon>Planococcus</taxon>
    </lineage>
</organism>
<keyword evidence="6" id="KW-0969">Cilium</keyword>
<dbReference type="PANTHER" id="PTHR30435:SF19">
    <property type="entry name" value="FLAGELLAR BASAL-BODY ROD PROTEIN FLGG"/>
    <property type="match status" value="1"/>
</dbReference>
<name>A0A365KQV2_9BACL</name>
<dbReference type="RefSeq" id="WP_112224330.1">
    <property type="nucleotide sequence ID" value="NZ_CP047673.1"/>
</dbReference>
<comment type="subcellular location">
    <subcellularLocation>
        <location evidence="2">Bacterial flagellum basal body</location>
    </subcellularLocation>
</comment>
<feature type="domain" description="Flagellar basal body rod protein N-terminal" evidence="3">
    <location>
        <begin position="5"/>
        <end position="35"/>
    </location>
</feature>
<evidence type="ECO:0000259" key="3">
    <source>
        <dbReference type="Pfam" id="PF00460"/>
    </source>
</evidence>
<dbReference type="InterPro" id="IPR020013">
    <property type="entry name" value="Flagellar_FlgE/F/G"/>
</dbReference>
<dbReference type="EMBL" id="QLZR01000006">
    <property type="protein sequence ID" value="RAZ75521.1"/>
    <property type="molecule type" value="Genomic_DNA"/>
</dbReference>
<evidence type="ECO:0000256" key="1">
    <source>
        <dbReference type="ARBA" id="ARBA00009677"/>
    </source>
</evidence>
<evidence type="ECO:0000256" key="2">
    <source>
        <dbReference type="RuleBase" id="RU362116"/>
    </source>
</evidence>
<dbReference type="AlphaFoldDB" id="A0A365KQV2"/>